<feature type="domain" description="MobA-like NTP transferase" evidence="9">
    <location>
        <begin position="7"/>
        <end position="157"/>
    </location>
</feature>
<evidence type="ECO:0000256" key="3">
    <source>
        <dbReference type="ARBA" id="ARBA00022723"/>
    </source>
</evidence>
<dbReference type="NCBIfam" id="TIGR02665">
    <property type="entry name" value="molyb_mobA"/>
    <property type="match status" value="1"/>
</dbReference>
<evidence type="ECO:0000256" key="4">
    <source>
        <dbReference type="ARBA" id="ARBA00022741"/>
    </source>
</evidence>
<dbReference type="PANTHER" id="PTHR19136:SF81">
    <property type="entry name" value="MOLYBDENUM COFACTOR GUANYLYLTRANSFERASE"/>
    <property type="match status" value="1"/>
</dbReference>
<evidence type="ECO:0000313" key="10">
    <source>
        <dbReference type="EMBL" id="MEO3691509.1"/>
    </source>
</evidence>
<comment type="caution">
    <text evidence="8">Lacks conserved residue(s) required for the propagation of feature annotation.</text>
</comment>
<keyword evidence="2 8" id="KW-0808">Transferase</keyword>
<sequence length="190" mass="20040">MRPRPTGLLLAGGRGQRMGGVDKGLQHYQGQPLALQVLARLRPQVDRVLVSANRHQDVYAEWCDTVLADRLADYPGPLAGIDAALCGLGADEWLLTAACDLPELPLDLGDRLAAGLAGRPAAIARSGGRLHPTCALLHASLGPGLAAYLADGGRRVQAWLLEQCHAAVVDFDDAAAFRNVNTLEDLNGPA</sequence>
<dbReference type="SUPFAM" id="SSF53448">
    <property type="entry name" value="Nucleotide-diphospho-sugar transferases"/>
    <property type="match status" value="1"/>
</dbReference>
<keyword evidence="1 8" id="KW-0963">Cytoplasm</keyword>
<dbReference type="EC" id="2.7.7.77" evidence="8"/>
<evidence type="ECO:0000256" key="6">
    <source>
        <dbReference type="ARBA" id="ARBA00023134"/>
    </source>
</evidence>
<dbReference type="Proteomes" id="UP001495147">
    <property type="component" value="Unassembled WGS sequence"/>
</dbReference>
<dbReference type="HAMAP" id="MF_00316">
    <property type="entry name" value="MobA"/>
    <property type="match status" value="1"/>
</dbReference>
<feature type="binding site" evidence="8">
    <location>
        <position position="23"/>
    </location>
    <ligand>
        <name>GTP</name>
        <dbReference type="ChEBI" id="CHEBI:37565"/>
    </ligand>
</feature>
<evidence type="ECO:0000259" key="9">
    <source>
        <dbReference type="Pfam" id="PF12804"/>
    </source>
</evidence>
<comment type="catalytic activity">
    <reaction evidence="8">
        <text>Mo-molybdopterin + GTP + H(+) = Mo-molybdopterin guanine dinucleotide + diphosphate</text>
        <dbReference type="Rhea" id="RHEA:34243"/>
        <dbReference type="ChEBI" id="CHEBI:15378"/>
        <dbReference type="ChEBI" id="CHEBI:33019"/>
        <dbReference type="ChEBI" id="CHEBI:37565"/>
        <dbReference type="ChEBI" id="CHEBI:71302"/>
        <dbReference type="ChEBI" id="CHEBI:71310"/>
        <dbReference type="EC" id="2.7.7.77"/>
    </reaction>
</comment>
<feature type="binding site" evidence="8">
    <location>
        <begin position="10"/>
        <end position="12"/>
    </location>
    <ligand>
        <name>GTP</name>
        <dbReference type="ChEBI" id="CHEBI:37565"/>
    </ligand>
</feature>
<dbReference type="CDD" id="cd02503">
    <property type="entry name" value="MobA"/>
    <property type="match status" value="1"/>
</dbReference>
<comment type="subunit">
    <text evidence="8">Monomer.</text>
</comment>
<evidence type="ECO:0000256" key="2">
    <source>
        <dbReference type="ARBA" id="ARBA00022679"/>
    </source>
</evidence>
<gene>
    <name evidence="8 10" type="primary">mobA</name>
    <name evidence="10" type="ORF">ABDJ85_08520</name>
</gene>
<evidence type="ECO:0000256" key="5">
    <source>
        <dbReference type="ARBA" id="ARBA00022842"/>
    </source>
</evidence>
<keyword evidence="11" id="KW-1185">Reference proteome</keyword>
<keyword evidence="5 8" id="KW-0460">Magnesium</keyword>
<proteinExistence type="inferred from homology"/>
<feature type="binding site" evidence="8">
    <location>
        <position position="100"/>
    </location>
    <ligand>
        <name>GTP</name>
        <dbReference type="ChEBI" id="CHEBI:37565"/>
    </ligand>
</feature>
<evidence type="ECO:0000256" key="1">
    <source>
        <dbReference type="ARBA" id="ARBA00022490"/>
    </source>
</evidence>
<comment type="function">
    <text evidence="8">Transfers a GMP moiety from GTP to Mo-molybdopterin (Mo-MPT) cofactor (Moco or molybdenum cofactor) to form Mo-molybdopterin guanine dinucleotide (Mo-MGD) cofactor.</text>
</comment>
<comment type="subcellular location">
    <subcellularLocation>
        <location evidence="8">Cytoplasm</location>
    </subcellularLocation>
</comment>
<evidence type="ECO:0000256" key="8">
    <source>
        <dbReference type="HAMAP-Rule" id="MF_00316"/>
    </source>
</evidence>
<accession>A0ABV0G1D2</accession>
<evidence type="ECO:0000256" key="7">
    <source>
        <dbReference type="ARBA" id="ARBA00023150"/>
    </source>
</evidence>
<keyword evidence="6 8" id="KW-0342">GTP-binding</keyword>
<dbReference type="EMBL" id="JBDPZD010000002">
    <property type="protein sequence ID" value="MEO3691509.1"/>
    <property type="molecule type" value="Genomic_DNA"/>
</dbReference>
<dbReference type="InterPro" id="IPR025877">
    <property type="entry name" value="MobA-like_NTP_Trfase"/>
</dbReference>
<dbReference type="Pfam" id="PF12804">
    <property type="entry name" value="NTP_transf_3"/>
    <property type="match status" value="1"/>
</dbReference>
<comment type="cofactor">
    <cofactor evidence="8">
        <name>Mg(2+)</name>
        <dbReference type="ChEBI" id="CHEBI:18420"/>
    </cofactor>
</comment>
<dbReference type="Gene3D" id="3.90.550.10">
    <property type="entry name" value="Spore Coat Polysaccharide Biosynthesis Protein SpsA, Chain A"/>
    <property type="match status" value="1"/>
</dbReference>
<dbReference type="InterPro" id="IPR029044">
    <property type="entry name" value="Nucleotide-diphossugar_trans"/>
</dbReference>
<comment type="caution">
    <text evidence="10">The sequence shown here is derived from an EMBL/GenBank/DDBJ whole genome shotgun (WGS) entry which is preliminary data.</text>
</comment>
<keyword evidence="4 8" id="KW-0547">Nucleotide-binding</keyword>
<reference evidence="10 11" key="1">
    <citation type="submission" date="2024-05" db="EMBL/GenBank/DDBJ databases">
        <title>Roseateles sp. DJS-2-20 16S ribosomal RNA gene Genome sequencing and assembly.</title>
        <authorList>
            <person name="Woo H."/>
        </authorList>
    </citation>
    <scope>NUCLEOTIDE SEQUENCE [LARGE SCALE GENOMIC DNA]</scope>
    <source>
        <strain evidence="10 11">DJS-2-20</strain>
    </source>
</reference>
<comment type="similarity">
    <text evidence="8">Belongs to the MobA family.</text>
</comment>
<keyword evidence="10" id="KW-0548">Nucleotidyltransferase</keyword>
<organism evidence="10 11">
    <name type="scientific">Roseateles paludis</name>
    <dbReference type="NCBI Taxonomy" id="3145238"/>
    <lineage>
        <taxon>Bacteria</taxon>
        <taxon>Pseudomonadati</taxon>
        <taxon>Pseudomonadota</taxon>
        <taxon>Betaproteobacteria</taxon>
        <taxon>Burkholderiales</taxon>
        <taxon>Sphaerotilaceae</taxon>
        <taxon>Roseateles</taxon>
    </lineage>
</organism>
<evidence type="ECO:0000313" key="11">
    <source>
        <dbReference type="Proteomes" id="UP001495147"/>
    </source>
</evidence>
<feature type="binding site" evidence="8">
    <location>
        <position position="100"/>
    </location>
    <ligand>
        <name>Mg(2+)</name>
        <dbReference type="ChEBI" id="CHEBI:18420"/>
    </ligand>
</feature>
<dbReference type="InterPro" id="IPR013482">
    <property type="entry name" value="Molybde_CF_guanTrfase"/>
</dbReference>
<dbReference type="GO" id="GO:0061603">
    <property type="term" value="F:molybdenum cofactor guanylyltransferase activity"/>
    <property type="evidence" value="ECO:0007669"/>
    <property type="project" value="UniProtKB-EC"/>
</dbReference>
<protein>
    <recommendedName>
        <fullName evidence="8">Molybdenum cofactor guanylyltransferase</fullName>
        <shortName evidence="8">MoCo guanylyltransferase</shortName>
        <ecNumber evidence="8">2.7.7.77</ecNumber>
    </recommendedName>
    <alternativeName>
        <fullName evidence="8">GTP:molybdopterin guanylyltransferase</fullName>
    </alternativeName>
    <alternativeName>
        <fullName evidence="8">Mo-MPT guanylyltransferase</fullName>
    </alternativeName>
    <alternativeName>
        <fullName evidence="8">Molybdopterin guanylyltransferase</fullName>
    </alternativeName>
    <alternativeName>
        <fullName evidence="8">Molybdopterin-guanine dinucleotide synthase</fullName>
        <shortName evidence="8">MGD synthase</shortName>
    </alternativeName>
</protein>
<comment type="domain">
    <text evidence="8">The N-terminal domain determines nucleotide recognition and specific binding, while the C-terminal domain determines the specific binding to the target protein.</text>
</comment>
<keyword evidence="3 8" id="KW-0479">Metal-binding</keyword>
<dbReference type="PANTHER" id="PTHR19136">
    <property type="entry name" value="MOLYBDENUM COFACTOR GUANYLYLTRANSFERASE"/>
    <property type="match status" value="1"/>
</dbReference>
<name>A0ABV0G1D2_9BURK</name>
<feature type="binding site" evidence="8">
    <location>
        <position position="69"/>
    </location>
    <ligand>
        <name>GTP</name>
        <dbReference type="ChEBI" id="CHEBI:37565"/>
    </ligand>
</feature>
<keyword evidence="7 8" id="KW-0501">Molybdenum cofactor biosynthesis</keyword>